<dbReference type="Gene3D" id="1.10.10.10">
    <property type="entry name" value="Winged helix-like DNA-binding domain superfamily/Winged helix DNA-binding domain"/>
    <property type="match status" value="1"/>
</dbReference>
<comment type="caution">
    <text evidence="3">The sequence shown here is derived from an EMBL/GenBank/DDBJ whole genome shotgun (WGS) entry which is preliminary data.</text>
</comment>
<dbReference type="Proteomes" id="UP000233350">
    <property type="component" value="Unassembled WGS sequence"/>
</dbReference>
<sequence>MQQNTALFNDITEFGKNYVTNENSTFQILKDKRKKTRKKEIDFSKIGKTITEAEFKNPMVEFHNDLNSIVFTAFNEIDFNIFFALCFIFKNRLDKTLSLTFEEVRLLVELNDNHKTTNRNRFYESLVSFSNKLMSLKAQGYKSVGINKKRKYSVINFFSVIDIDEDSKTFFVKISEEASCLINNLFKNYTRFDLKEFCSIDSKYAKNLYRILKQYENLGHCKLDWESFRNIMCIPESYEQRDVSKRVLNPSISKLNSNNYNGIPYFKDLTYQKIKVSGKGRGGVVSAIVFEFVPKNKALINARNKQILNTEVTPPPPDELGR</sequence>
<dbReference type="GO" id="GO:0003887">
    <property type="term" value="F:DNA-directed DNA polymerase activity"/>
    <property type="evidence" value="ECO:0007669"/>
    <property type="project" value="InterPro"/>
</dbReference>
<dbReference type="AlphaFoldDB" id="A0A2N3PK62"/>
<feature type="domain" description="Initiator Rep protein WH1" evidence="2">
    <location>
        <begin position="60"/>
        <end position="213"/>
    </location>
</feature>
<dbReference type="EMBL" id="MBPK01000011">
    <property type="protein sequence ID" value="PKT81819.1"/>
    <property type="molecule type" value="Genomic_DNA"/>
</dbReference>
<dbReference type="OrthoDB" id="5362765at2"/>
<dbReference type="RefSeq" id="WP_101312966.1">
    <property type="nucleotide sequence ID" value="NZ_CP063528.1"/>
</dbReference>
<organism evidence="3 4">
    <name type="scientific">Helicobacter winghamensis</name>
    <dbReference type="NCBI Taxonomy" id="157268"/>
    <lineage>
        <taxon>Bacteria</taxon>
        <taxon>Pseudomonadati</taxon>
        <taxon>Campylobacterota</taxon>
        <taxon>Epsilonproteobacteria</taxon>
        <taxon>Campylobacterales</taxon>
        <taxon>Helicobacteraceae</taxon>
        <taxon>Helicobacter</taxon>
    </lineage>
</organism>
<dbReference type="Pfam" id="PF21205">
    <property type="entry name" value="Rep3_C"/>
    <property type="match status" value="1"/>
</dbReference>
<keyword evidence="4" id="KW-1185">Reference proteome</keyword>
<dbReference type="Pfam" id="PF01051">
    <property type="entry name" value="Rep3_N"/>
    <property type="match status" value="1"/>
</dbReference>
<dbReference type="InterPro" id="IPR000525">
    <property type="entry name" value="Initiator_Rep_WH1"/>
</dbReference>
<evidence type="ECO:0000313" key="4">
    <source>
        <dbReference type="Proteomes" id="UP000233350"/>
    </source>
</evidence>
<evidence type="ECO:0000259" key="2">
    <source>
        <dbReference type="Pfam" id="PF01051"/>
    </source>
</evidence>
<name>A0A2N3PK62_9HELI</name>
<reference evidence="3 4" key="1">
    <citation type="submission" date="2016-07" db="EMBL/GenBank/DDBJ databases">
        <title>Detection of Helicobacter winghamensis from caecal content of red fox (Vulpes vulpes).</title>
        <authorList>
            <person name="Zanoni R.G."/>
            <person name="Florio D."/>
            <person name="Caffara M."/>
            <person name="Renzi M."/>
            <person name="Parisi A."/>
            <person name="Pasquali F."/>
            <person name="Manfreda G."/>
        </authorList>
    </citation>
    <scope>NUCLEOTIDE SEQUENCE [LARGE SCALE GENOMIC DNA]</scope>
    <source>
        <strain evidence="3 4">295_13</strain>
    </source>
</reference>
<evidence type="ECO:0000256" key="1">
    <source>
        <dbReference type="ARBA" id="ARBA00038283"/>
    </source>
</evidence>
<dbReference type="GO" id="GO:0006270">
    <property type="term" value="P:DNA replication initiation"/>
    <property type="evidence" value="ECO:0007669"/>
    <property type="project" value="InterPro"/>
</dbReference>
<accession>A0A2N3PK62</accession>
<dbReference type="STRING" id="556267.HWAG_00670"/>
<dbReference type="InterPro" id="IPR036388">
    <property type="entry name" value="WH-like_DNA-bd_sf"/>
</dbReference>
<gene>
    <name evidence="3" type="ORF">BCM31_01140</name>
</gene>
<dbReference type="InterPro" id="IPR036390">
    <property type="entry name" value="WH_DNA-bd_sf"/>
</dbReference>
<dbReference type="SUPFAM" id="SSF46785">
    <property type="entry name" value="Winged helix' DNA-binding domain"/>
    <property type="match status" value="1"/>
</dbReference>
<evidence type="ECO:0000313" key="3">
    <source>
        <dbReference type="EMBL" id="PKT81819.1"/>
    </source>
</evidence>
<protein>
    <recommendedName>
        <fullName evidence="2">Initiator Rep protein WH1 domain-containing protein</fullName>
    </recommendedName>
</protein>
<comment type="similarity">
    <text evidence="1">Belongs to the initiator RepB protein family.</text>
</comment>
<proteinExistence type="inferred from homology"/>